<dbReference type="EMBL" id="CP007139">
    <property type="protein sequence ID" value="AIE84606.1"/>
    <property type="molecule type" value="Genomic_DNA"/>
</dbReference>
<evidence type="ECO:0000256" key="1">
    <source>
        <dbReference type="SAM" id="Phobius"/>
    </source>
</evidence>
<accession>A0A068NMD2</accession>
<dbReference type="RefSeq" id="WP_025226768.1">
    <property type="nucleotide sequence ID" value="NZ_CP007139.1"/>
</dbReference>
<dbReference type="AlphaFoldDB" id="A0A068NMD2"/>
<keyword evidence="3" id="KW-1185">Reference proteome</keyword>
<dbReference type="Proteomes" id="UP000027982">
    <property type="component" value="Chromosome"/>
</dbReference>
<reference evidence="2 3" key="1">
    <citation type="journal article" date="2014" name="PLoS ONE">
        <title>The first complete genome sequence of the class fimbriimonadia in the phylum armatimonadetes.</title>
        <authorList>
            <person name="Hu Z.Y."/>
            <person name="Wang Y.Z."/>
            <person name="Im W.T."/>
            <person name="Wang S.Y."/>
            <person name="Zhao G.P."/>
            <person name="Zheng H.J."/>
            <person name="Quan Z.X."/>
        </authorList>
    </citation>
    <scope>NUCLEOTIDE SEQUENCE [LARGE SCALE GENOMIC DNA]</scope>
    <source>
        <strain evidence="2">Gsoil 348</strain>
    </source>
</reference>
<keyword evidence="1" id="KW-1133">Transmembrane helix</keyword>
<organism evidence="2 3">
    <name type="scientific">Fimbriimonas ginsengisoli Gsoil 348</name>
    <dbReference type="NCBI Taxonomy" id="661478"/>
    <lineage>
        <taxon>Bacteria</taxon>
        <taxon>Bacillati</taxon>
        <taxon>Armatimonadota</taxon>
        <taxon>Fimbriimonadia</taxon>
        <taxon>Fimbriimonadales</taxon>
        <taxon>Fimbriimonadaceae</taxon>
        <taxon>Fimbriimonas</taxon>
    </lineage>
</organism>
<gene>
    <name evidence="2" type="ORF">OP10G_1238</name>
</gene>
<sequence length="84" mass="9565">MRKGVFINVMVVVGAVVAGIAASQRPWHVLREQRDRTSDQVAAMRRSEARREELLRQEIRSKSSIGIEERARGEGWLPPGEKRL</sequence>
<evidence type="ECO:0000313" key="3">
    <source>
        <dbReference type="Proteomes" id="UP000027982"/>
    </source>
</evidence>
<proteinExistence type="predicted"/>
<dbReference type="STRING" id="661478.OP10G_1238"/>
<protein>
    <submittedName>
        <fullName evidence="2">Uncharacterized protein</fullName>
    </submittedName>
</protein>
<feature type="transmembrane region" description="Helical" evidence="1">
    <location>
        <begin position="6"/>
        <end position="24"/>
    </location>
</feature>
<dbReference type="KEGG" id="fgi:OP10G_1238"/>
<evidence type="ECO:0000313" key="2">
    <source>
        <dbReference type="EMBL" id="AIE84606.1"/>
    </source>
</evidence>
<name>A0A068NMD2_FIMGI</name>
<keyword evidence="1" id="KW-0472">Membrane</keyword>
<keyword evidence="1" id="KW-0812">Transmembrane</keyword>
<dbReference type="HOGENOM" id="CLU_2522644_0_0_0"/>